<dbReference type="PROSITE" id="PS51387">
    <property type="entry name" value="FAD_PCMH"/>
    <property type="match status" value="1"/>
</dbReference>
<name>A0A4P6L3H0_9BURK</name>
<accession>A0A4P6L3H0</accession>
<dbReference type="InterPro" id="IPR051312">
    <property type="entry name" value="Diverse_Substr_Oxidored"/>
</dbReference>
<dbReference type="SUPFAM" id="SSF56176">
    <property type="entry name" value="FAD-binding/transporter-associated domain-like"/>
    <property type="match status" value="1"/>
</dbReference>
<keyword evidence="4" id="KW-1185">Reference proteome</keyword>
<keyword evidence="1" id="KW-0274">FAD</keyword>
<dbReference type="RefSeq" id="WP_130189096.1">
    <property type="nucleotide sequence ID" value="NZ_CP035913.1"/>
</dbReference>
<dbReference type="InterPro" id="IPR036318">
    <property type="entry name" value="FAD-bd_PCMH-like_sf"/>
</dbReference>
<organism evidence="3 4">
    <name type="scientific">Pseudoduganella lutea</name>
    <dbReference type="NCBI Taxonomy" id="321985"/>
    <lineage>
        <taxon>Bacteria</taxon>
        <taxon>Pseudomonadati</taxon>
        <taxon>Pseudomonadota</taxon>
        <taxon>Betaproteobacteria</taxon>
        <taxon>Burkholderiales</taxon>
        <taxon>Oxalobacteraceae</taxon>
        <taxon>Telluria group</taxon>
        <taxon>Pseudoduganella</taxon>
    </lineage>
</organism>
<dbReference type="InterPro" id="IPR016166">
    <property type="entry name" value="FAD-bd_PCMH"/>
</dbReference>
<evidence type="ECO:0000313" key="4">
    <source>
        <dbReference type="Proteomes" id="UP000290637"/>
    </source>
</evidence>
<dbReference type="InterPro" id="IPR005107">
    <property type="entry name" value="CO_DH_flav_C"/>
</dbReference>
<dbReference type="InterPro" id="IPR016167">
    <property type="entry name" value="FAD-bd_PCMH_sub1"/>
</dbReference>
<dbReference type="Pfam" id="PF00941">
    <property type="entry name" value="FAD_binding_5"/>
    <property type="match status" value="1"/>
</dbReference>
<dbReference type="OrthoDB" id="9814706at2"/>
<proteinExistence type="predicted"/>
<gene>
    <name evidence="3" type="ORF">EWM63_25855</name>
</gene>
<dbReference type="InterPro" id="IPR016169">
    <property type="entry name" value="FAD-bd_PCMH_sub2"/>
</dbReference>
<dbReference type="InterPro" id="IPR002346">
    <property type="entry name" value="Mopterin_DH_FAD-bd"/>
</dbReference>
<reference evidence="3 4" key="1">
    <citation type="submission" date="2019-02" db="EMBL/GenBank/DDBJ databases">
        <title>Draft Genome Sequences of Six Type Strains of the Genus Massilia.</title>
        <authorList>
            <person name="Miess H."/>
            <person name="Frediansyhah A."/>
            <person name="Gross H."/>
        </authorList>
    </citation>
    <scope>NUCLEOTIDE SEQUENCE [LARGE SCALE GENOMIC DNA]</scope>
    <source>
        <strain evidence="3 4">DSM 17473</strain>
    </source>
</reference>
<dbReference type="Gene3D" id="3.30.465.10">
    <property type="match status" value="2"/>
</dbReference>
<evidence type="ECO:0000259" key="2">
    <source>
        <dbReference type="PROSITE" id="PS51387"/>
    </source>
</evidence>
<dbReference type="InterPro" id="IPR036683">
    <property type="entry name" value="CO_DH_flav_C_dom_sf"/>
</dbReference>
<dbReference type="GO" id="GO:0071949">
    <property type="term" value="F:FAD binding"/>
    <property type="evidence" value="ECO:0007669"/>
    <property type="project" value="InterPro"/>
</dbReference>
<dbReference type="GO" id="GO:0016491">
    <property type="term" value="F:oxidoreductase activity"/>
    <property type="evidence" value="ECO:0007669"/>
    <property type="project" value="InterPro"/>
</dbReference>
<dbReference type="SMART" id="SM01092">
    <property type="entry name" value="CO_deh_flav_C"/>
    <property type="match status" value="1"/>
</dbReference>
<sequence>MNPFAYARAIDAADAVVRGGTPGSKYLGGGTNLVDLMRETVEHPAMLVDVTGLPDTIDERPDGSLLIGAAATNTAVAEHRAVRSRFPLLTRAITAGASAQIRNMATVGGNLLQRTRCGYFYDNDGSRCNKREPGQGCDAIGGFNRMHAILGASAHCVATHPSDMCVALAALDAVVHLQGTGGTRAVPLVSFHLLPEDHPERETALQPGELVTAIEVPALAFGARSAYRKVRDRASYAFALVSVAAALDVHDGVVRDVRLALGGVAHKPWRASTAEAMLKGRPATQELFHAAAAAELADARPLRDNAFKVDLARRAIVAVLDGLVDTRS</sequence>
<dbReference type="AlphaFoldDB" id="A0A4P6L3H0"/>
<dbReference type="EMBL" id="CP035913">
    <property type="protein sequence ID" value="QBE65987.1"/>
    <property type="molecule type" value="Genomic_DNA"/>
</dbReference>
<dbReference type="Gene3D" id="3.30.390.50">
    <property type="entry name" value="CO dehydrogenase flavoprotein, C-terminal domain"/>
    <property type="match status" value="1"/>
</dbReference>
<dbReference type="Pfam" id="PF03450">
    <property type="entry name" value="CO_deh_flav_C"/>
    <property type="match status" value="1"/>
</dbReference>
<dbReference type="Proteomes" id="UP000290637">
    <property type="component" value="Chromosome"/>
</dbReference>
<evidence type="ECO:0000256" key="1">
    <source>
        <dbReference type="ARBA" id="ARBA00022827"/>
    </source>
</evidence>
<dbReference type="KEGG" id="plue:EWM63_25855"/>
<dbReference type="PANTHER" id="PTHR42659:SF1">
    <property type="entry name" value="OXIDOREDUCTASE"/>
    <property type="match status" value="1"/>
</dbReference>
<dbReference type="PANTHER" id="PTHR42659">
    <property type="entry name" value="XANTHINE DEHYDROGENASE SUBUNIT C-RELATED"/>
    <property type="match status" value="1"/>
</dbReference>
<keyword evidence="1" id="KW-0285">Flavoprotein</keyword>
<evidence type="ECO:0000313" key="3">
    <source>
        <dbReference type="EMBL" id="QBE65987.1"/>
    </source>
</evidence>
<protein>
    <submittedName>
        <fullName evidence="3">Xanthine dehydrogenase family protein subunit M</fullName>
    </submittedName>
</protein>
<feature type="domain" description="FAD-binding PCMH-type" evidence="2">
    <location>
        <begin position="1"/>
        <end position="221"/>
    </location>
</feature>
<dbReference type="SUPFAM" id="SSF55447">
    <property type="entry name" value="CO dehydrogenase flavoprotein C-terminal domain-like"/>
    <property type="match status" value="1"/>
</dbReference>
<dbReference type="Gene3D" id="3.30.43.10">
    <property type="entry name" value="Uridine Diphospho-n-acetylenolpyruvylglucosamine Reductase, domain 2"/>
    <property type="match status" value="1"/>
</dbReference>